<evidence type="ECO:0000259" key="5">
    <source>
        <dbReference type="SMART" id="SM00672"/>
    </source>
</evidence>
<dbReference type="PANTHER" id="PTHR12203:SF35">
    <property type="entry name" value="PROTEIN O-GLUCOSYLTRANSFERASE 1"/>
    <property type="match status" value="1"/>
</dbReference>
<feature type="region of interest" description="Disordered" evidence="3">
    <location>
        <begin position="239"/>
        <end position="331"/>
    </location>
</feature>
<feature type="domain" description="Glycosyl transferase CAP10" evidence="5">
    <location>
        <begin position="466"/>
        <end position="729"/>
    </location>
</feature>
<feature type="compositionally biased region" description="Acidic residues" evidence="3">
    <location>
        <begin position="51"/>
        <end position="67"/>
    </location>
</feature>
<sequence>MGSSNKKRRPRDADRRADTAGGASWIPADVAGCAAPPASSKSKKYAGSPDEGSEQSDAYDDSDEDSEIENKGPRYASARKSASGKKRATAGAESSTWGFFGRATGSSVTDGQTTSRRKQRAGSEADDTMIVPSTSRREKDKRSRRSGSSSASGARAIVLAQGGKIVHAIEFLIRSVIKMAPRTSHGWGLLVLSVLMMVYAVDFFFVLNSSSTSLHTDAPAKKVIASQVEADALTQELIQKGGGDGSAGGSAGSSSYAGMFSSDSDKKDTKGVAANAGAAGGGGGGGGGSGGQSEPLESRQATPSSAAAPLPPGPPAGADAHLHAASVPSSEPAPLLRVKDMLDAVYDSSRHPLNRQRTDLQVPGDAGPLPRVEVKQYYERLVDAYLEPYRREGISRRMFFDILKRKTYSMTPAGANKGVVCIFVQIIDGRVYVLDPHKAIETAKSFVQSRIRQVLWLISHLVAKGNVENTEFLLSSHDCVQTASAPHTYRGPTHIESSPVFTIVACNFSDNIPFPLWEGKDDRGGGFLTWDQEMEHFARDQIPWDQKKPQAVFRGGFRPSMYFQNKSHADLECDHVGRVRLVKLATENPTLLDASVGGTCGGQHYKLDRIAPEKQHEYRYVVYAEGNCFWADRLNRDLFGPSVVVKQETPCGQFYEPLLQPYGHYLPTDFFFTDLVDRIRESNAHDHSAQTRRIAQAANDFARNFLSLDGIELYVQTLLAKYTQLLKEKPTSSSIEKGAVDQTITARPQGKRVKRGVHVVICGKLWVSLNAQGDRRYPERLTWRVRVGPKANRTEWKPLHGVAMKVRQNNRIRHAAQR</sequence>
<dbReference type="PANTHER" id="PTHR12203">
    <property type="entry name" value="KDEL LYS-ASP-GLU-LEU CONTAINING - RELATED"/>
    <property type="match status" value="1"/>
</dbReference>
<feature type="transmembrane region" description="Helical" evidence="4">
    <location>
        <begin position="187"/>
        <end position="207"/>
    </location>
</feature>
<dbReference type="AlphaFoldDB" id="A0A5J4YJL9"/>
<feature type="compositionally biased region" description="Gly residues" evidence="3">
    <location>
        <begin position="278"/>
        <end position="291"/>
    </location>
</feature>
<dbReference type="InterPro" id="IPR051091">
    <property type="entry name" value="O-Glucosyltr/Glycosyltrsf_90"/>
</dbReference>
<dbReference type="InterPro" id="IPR006598">
    <property type="entry name" value="CAP10"/>
</dbReference>
<organism evidence="6 7">
    <name type="scientific">Porphyridium purpureum</name>
    <name type="common">Red alga</name>
    <name type="synonym">Porphyridium cruentum</name>
    <dbReference type="NCBI Taxonomy" id="35688"/>
    <lineage>
        <taxon>Eukaryota</taxon>
        <taxon>Rhodophyta</taxon>
        <taxon>Bangiophyceae</taxon>
        <taxon>Porphyridiales</taxon>
        <taxon>Porphyridiaceae</taxon>
        <taxon>Porphyridium</taxon>
    </lineage>
</organism>
<feature type="compositionally biased region" description="Polar residues" evidence="3">
    <location>
        <begin position="104"/>
        <end position="114"/>
    </location>
</feature>
<feature type="compositionally biased region" description="Low complexity" evidence="3">
    <location>
        <begin position="252"/>
        <end position="262"/>
    </location>
</feature>
<reference evidence="7" key="1">
    <citation type="journal article" date="2019" name="Nat. Commun.">
        <title>Expansion of phycobilisome linker gene families in mesophilic red algae.</title>
        <authorList>
            <person name="Lee J."/>
            <person name="Kim D."/>
            <person name="Bhattacharya D."/>
            <person name="Yoon H.S."/>
        </authorList>
    </citation>
    <scope>NUCLEOTIDE SEQUENCE [LARGE SCALE GENOMIC DNA]</scope>
    <source>
        <strain evidence="7">CCMP 1328</strain>
    </source>
</reference>
<dbReference type="EMBL" id="VRMN01000015">
    <property type="protein sequence ID" value="KAA8491252.1"/>
    <property type="molecule type" value="Genomic_DNA"/>
</dbReference>
<dbReference type="Pfam" id="PF05686">
    <property type="entry name" value="Glyco_transf_90"/>
    <property type="match status" value="1"/>
</dbReference>
<comment type="similarity">
    <text evidence="1">Belongs to the glycosyltransferase 90 family.</text>
</comment>
<comment type="caution">
    <text evidence="6">The sequence shown here is derived from an EMBL/GenBank/DDBJ whole genome shotgun (WGS) entry which is preliminary data.</text>
</comment>
<keyword evidence="4" id="KW-0812">Transmembrane</keyword>
<keyword evidence="4" id="KW-1133">Transmembrane helix</keyword>
<dbReference type="OrthoDB" id="202415at2759"/>
<keyword evidence="2" id="KW-0808">Transferase</keyword>
<evidence type="ECO:0000256" key="4">
    <source>
        <dbReference type="SAM" id="Phobius"/>
    </source>
</evidence>
<feature type="region of interest" description="Disordered" evidence="3">
    <location>
        <begin position="1"/>
        <end position="153"/>
    </location>
</feature>
<dbReference type="Proteomes" id="UP000324585">
    <property type="component" value="Unassembled WGS sequence"/>
</dbReference>
<name>A0A5J4YJL9_PORPP</name>
<evidence type="ECO:0000256" key="1">
    <source>
        <dbReference type="ARBA" id="ARBA00010118"/>
    </source>
</evidence>
<evidence type="ECO:0000313" key="6">
    <source>
        <dbReference type="EMBL" id="KAA8491252.1"/>
    </source>
</evidence>
<gene>
    <name evidence="6" type="ORF">FVE85_9547</name>
</gene>
<accession>A0A5J4YJL9</accession>
<dbReference type="SMART" id="SM00672">
    <property type="entry name" value="CAP10"/>
    <property type="match status" value="1"/>
</dbReference>
<feature type="compositionally biased region" description="Low complexity" evidence="3">
    <location>
        <begin position="316"/>
        <end position="325"/>
    </location>
</feature>
<dbReference type="GO" id="GO:0016740">
    <property type="term" value="F:transferase activity"/>
    <property type="evidence" value="ECO:0007669"/>
    <property type="project" value="UniProtKB-KW"/>
</dbReference>
<evidence type="ECO:0000256" key="2">
    <source>
        <dbReference type="ARBA" id="ARBA00022679"/>
    </source>
</evidence>
<protein>
    <submittedName>
        <fullName evidence="6">KDEL motif-containing protein 1</fullName>
    </submittedName>
</protein>
<keyword evidence="7" id="KW-1185">Reference proteome</keyword>
<feature type="compositionally biased region" description="Basic residues" evidence="3">
    <location>
        <begin position="1"/>
        <end position="10"/>
    </location>
</feature>
<keyword evidence="4" id="KW-0472">Membrane</keyword>
<feature type="compositionally biased region" description="Gly residues" evidence="3">
    <location>
        <begin position="240"/>
        <end position="251"/>
    </location>
</feature>
<evidence type="ECO:0000256" key="3">
    <source>
        <dbReference type="SAM" id="MobiDB-lite"/>
    </source>
</evidence>
<evidence type="ECO:0000313" key="7">
    <source>
        <dbReference type="Proteomes" id="UP000324585"/>
    </source>
</evidence>
<proteinExistence type="inferred from homology"/>